<sequence length="148" mass="16807">MTSLVGVGVGGALSYLAQLTTQWHVSRHESNRQAKELAERRRTERLEVLRQFIEATQEAERAAGEKEDSSEWWATSENAMDRLWVQGRMIYLLFGPSLYEPAHAYSWALNQAMNREIEPDGATSRWAFIELIDEPKVAFLAAAHTELG</sequence>
<comment type="caution">
    <text evidence="1">The sequence shown here is derived from an EMBL/GenBank/DDBJ whole genome shotgun (WGS) entry which is preliminary data.</text>
</comment>
<evidence type="ECO:0000313" key="2">
    <source>
        <dbReference type="Proteomes" id="UP000805614"/>
    </source>
</evidence>
<dbReference type="Proteomes" id="UP000805614">
    <property type="component" value="Unassembled WGS sequence"/>
</dbReference>
<accession>A0ABR7LLN7</accession>
<name>A0ABR7LLN7_9ACTN</name>
<dbReference type="EMBL" id="JABVEC010000005">
    <property type="protein sequence ID" value="MBC6465767.1"/>
    <property type="molecule type" value="Genomic_DNA"/>
</dbReference>
<proteinExistence type="predicted"/>
<evidence type="ECO:0000313" key="1">
    <source>
        <dbReference type="EMBL" id="MBC6465767.1"/>
    </source>
</evidence>
<organism evidence="1 2">
    <name type="scientific">Actinomadura alba</name>
    <dbReference type="NCBI Taxonomy" id="406431"/>
    <lineage>
        <taxon>Bacteria</taxon>
        <taxon>Bacillati</taxon>
        <taxon>Actinomycetota</taxon>
        <taxon>Actinomycetes</taxon>
        <taxon>Streptosporangiales</taxon>
        <taxon>Thermomonosporaceae</taxon>
        <taxon>Actinomadura</taxon>
    </lineage>
</organism>
<reference evidence="1 2" key="1">
    <citation type="submission" date="2020-06" db="EMBL/GenBank/DDBJ databases">
        <title>Actinomadura xiongansis sp. nov., isolated from soil of Baiyangdian.</title>
        <authorList>
            <person name="Zhang X."/>
        </authorList>
    </citation>
    <scope>NUCLEOTIDE SEQUENCE [LARGE SCALE GENOMIC DNA]</scope>
    <source>
        <strain evidence="1 2">HBUM206468</strain>
    </source>
</reference>
<dbReference type="RefSeq" id="WP_187242769.1">
    <property type="nucleotide sequence ID" value="NZ_BAAAOK010000006.1"/>
</dbReference>
<gene>
    <name evidence="1" type="ORF">HKK74_09695</name>
</gene>
<protein>
    <submittedName>
        <fullName evidence="1">Uncharacterized protein</fullName>
    </submittedName>
</protein>
<keyword evidence="2" id="KW-1185">Reference proteome</keyword>